<proteinExistence type="predicted"/>
<feature type="non-terminal residue" evidence="2">
    <location>
        <position position="1"/>
    </location>
</feature>
<protein>
    <submittedName>
        <fullName evidence="2">Uncharacterized protein</fullName>
    </submittedName>
</protein>
<feature type="compositionally biased region" description="Basic residues" evidence="1">
    <location>
        <begin position="24"/>
        <end position="33"/>
    </location>
</feature>
<evidence type="ECO:0000313" key="2">
    <source>
        <dbReference type="EMBL" id="CRK31549.1"/>
    </source>
</evidence>
<dbReference type="AlphaFoldDB" id="A0A0G4MB80"/>
<organism evidence="2 3">
    <name type="scientific">Verticillium longisporum</name>
    <name type="common">Verticillium dahliae var. longisporum</name>
    <dbReference type="NCBI Taxonomy" id="100787"/>
    <lineage>
        <taxon>Eukaryota</taxon>
        <taxon>Fungi</taxon>
        <taxon>Dikarya</taxon>
        <taxon>Ascomycota</taxon>
        <taxon>Pezizomycotina</taxon>
        <taxon>Sordariomycetes</taxon>
        <taxon>Hypocreomycetidae</taxon>
        <taxon>Glomerellales</taxon>
        <taxon>Plectosphaerellaceae</taxon>
        <taxon>Verticillium</taxon>
    </lineage>
</organism>
<name>A0A0G4MB80_VERLO</name>
<feature type="region of interest" description="Disordered" evidence="1">
    <location>
        <begin position="1"/>
        <end position="33"/>
    </location>
</feature>
<feature type="compositionally biased region" description="Basic and acidic residues" evidence="1">
    <location>
        <begin position="7"/>
        <end position="18"/>
    </location>
</feature>
<reference evidence="2 3" key="1">
    <citation type="submission" date="2015-05" db="EMBL/GenBank/DDBJ databases">
        <authorList>
            <person name="Wang D.B."/>
            <person name="Wang M."/>
        </authorList>
    </citation>
    <scope>NUCLEOTIDE SEQUENCE [LARGE SCALE GENOMIC DNA]</scope>
    <source>
        <strain evidence="2">VL1</strain>
    </source>
</reference>
<dbReference type="Proteomes" id="UP000044602">
    <property type="component" value="Unassembled WGS sequence"/>
</dbReference>
<gene>
    <name evidence="2" type="ORF">BN1708_018758</name>
</gene>
<keyword evidence="3" id="KW-1185">Reference proteome</keyword>
<accession>A0A0G4MB80</accession>
<sequence>RPLHQQGQERHRSQHEDQQGQGLQRRRHWYPGL</sequence>
<evidence type="ECO:0000256" key="1">
    <source>
        <dbReference type="SAM" id="MobiDB-lite"/>
    </source>
</evidence>
<evidence type="ECO:0000313" key="3">
    <source>
        <dbReference type="Proteomes" id="UP000044602"/>
    </source>
</evidence>
<dbReference type="EMBL" id="CVQH01021779">
    <property type="protein sequence ID" value="CRK31549.1"/>
    <property type="molecule type" value="Genomic_DNA"/>
</dbReference>